<comment type="caution">
    <text evidence="13">The sequence shown here is derived from an EMBL/GenBank/DDBJ whole genome shotgun (WGS) entry which is preliminary data.</text>
</comment>
<evidence type="ECO:0000256" key="9">
    <source>
        <dbReference type="SAM" id="MobiDB-lite"/>
    </source>
</evidence>
<feature type="region of interest" description="Disordered" evidence="9">
    <location>
        <begin position="32"/>
        <end position="58"/>
    </location>
</feature>
<comment type="cofactor">
    <cofactor evidence="1">
        <name>FMN</name>
        <dbReference type="ChEBI" id="CHEBI:58210"/>
    </cofactor>
</comment>
<keyword evidence="3" id="KW-0285">Flavoprotein</keyword>
<dbReference type="InterPro" id="IPR001094">
    <property type="entry name" value="Flavdoxin-like"/>
</dbReference>
<dbReference type="EC" id="1.6.2.4" evidence="8"/>
<dbReference type="AlphaFoldDB" id="A0AAV4LWC1"/>
<accession>A0AAV4LWC1</accession>
<dbReference type="SUPFAM" id="SSF52343">
    <property type="entry name" value="Ferredoxin reductase-like, C-terminal NADP-linked domain"/>
    <property type="match status" value="1"/>
</dbReference>
<dbReference type="InterPro" id="IPR029039">
    <property type="entry name" value="Flavoprotein-like_sf"/>
</dbReference>
<dbReference type="GO" id="GO:0050660">
    <property type="term" value="F:flavin adenine dinucleotide binding"/>
    <property type="evidence" value="ECO:0007669"/>
    <property type="project" value="TreeGrafter"/>
</dbReference>
<evidence type="ECO:0000256" key="3">
    <source>
        <dbReference type="ARBA" id="ARBA00022630"/>
    </source>
</evidence>
<dbReference type="PRINTS" id="PR00371">
    <property type="entry name" value="FPNCR"/>
</dbReference>
<dbReference type="Pfam" id="PF00258">
    <property type="entry name" value="Flavodoxin_1"/>
    <property type="match status" value="1"/>
</dbReference>
<keyword evidence="5" id="KW-0274">FAD</keyword>
<evidence type="ECO:0000256" key="2">
    <source>
        <dbReference type="ARBA" id="ARBA00001974"/>
    </source>
</evidence>
<dbReference type="PROSITE" id="PS51384">
    <property type="entry name" value="FAD_FR"/>
    <property type="match status" value="1"/>
</dbReference>
<dbReference type="InterPro" id="IPR001709">
    <property type="entry name" value="Flavoprot_Pyr_Nucl_cyt_Rdtase"/>
</dbReference>
<keyword evidence="6" id="KW-0521">NADP</keyword>
<evidence type="ECO:0000256" key="6">
    <source>
        <dbReference type="ARBA" id="ARBA00022857"/>
    </source>
</evidence>
<dbReference type="InterPro" id="IPR003097">
    <property type="entry name" value="CysJ-like_FAD-binding"/>
</dbReference>
<feature type="signal peptide" evidence="10">
    <location>
        <begin position="1"/>
        <end position="17"/>
    </location>
</feature>
<dbReference type="PANTHER" id="PTHR19384:SF17">
    <property type="entry name" value="NADPH--CYTOCHROME P450 REDUCTASE"/>
    <property type="match status" value="1"/>
</dbReference>
<dbReference type="Gene3D" id="1.20.990.10">
    <property type="entry name" value="NADPH-cytochrome p450 Reductase, Chain A, domain 3"/>
    <property type="match status" value="1"/>
</dbReference>
<dbReference type="Gene3D" id="2.40.30.10">
    <property type="entry name" value="Translation factors"/>
    <property type="match status" value="1"/>
</dbReference>
<evidence type="ECO:0000256" key="10">
    <source>
        <dbReference type="SAM" id="SignalP"/>
    </source>
</evidence>
<dbReference type="GO" id="GO:0003958">
    <property type="term" value="F:NADPH-hemoprotein reductase activity"/>
    <property type="evidence" value="ECO:0007669"/>
    <property type="project" value="UniProtKB-EC"/>
</dbReference>
<dbReference type="Gene3D" id="3.40.50.80">
    <property type="entry name" value="Nucleotide-binding domain of ferredoxin-NADP reductase (FNR) module"/>
    <property type="match status" value="1"/>
</dbReference>
<dbReference type="InterPro" id="IPR017938">
    <property type="entry name" value="Riboflavin_synthase-like_b-brl"/>
</dbReference>
<dbReference type="Pfam" id="PF00175">
    <property type="entry name" value="NAD_binding_1"/>
    <property type="match status" value="1"/>
</dbReference>
<evidence type="ECO:0000256" key="5">
    <source>
        <dbReference type="ARBA" id="ARBA00022827"/>
    </source>
</evidence>
<comment type="cofactor">
    <cofactor evidence="2">
        <name>FAD</name>
        <dbReference type="ChEBI" id="CHEBI:57692"/>
    </cofactor>
</comment>
<keyword evidence="7" id="KW-0560">Oxidoreductase</keyword>
<sequence length="666" mass="74760">MSSTWRLTITVSAGVLAAYICYRVCEHSCADGHGSAEQEADDDPEERRSAEVEPVAGQRGVRETAGQIAVYYGSQTGTAERLARALALRLSEWNSAFQPNANWEEERIAQPGTIAIFAVATHDDGLFPDNATNFVKWLRRLGKDGRSLTGLSFCIFGLGSSEYLLFNQAAKSLQLLLKKLGAHELLRMALGDDTGDLKSDFDQWTVSLCDVLARELRIPPMPVESVPKAPCVKLGDSWRDRVPLELRYVSGDAVRQHDPPSNANVVCKQQWQCTDHVVQDNFNMTPEGNTQTNCVVVEPKSGFSAAETANVLYANPPEVVQYFMEKLNISEAALGKMITFVPRYGARDTAMEFEPPFPVPCTLGDALCYYLDLTGLPSVEVLRDMGTFLKTNEACQWFNKLFQHKELYKRMREELYVTLPEFVELFMADAQLNIGGFLQIVPKKVPKAYTISSHPSSGEIALTVRRVQFYTHTFKDFRHSLKKQLGYNETLRTRKLMFEARIYKGSCTRYLCSLQKGDVVKLYRRPSAFSQVEGLNEKRVVMIANGAGIAPFRALWQDSSATADRVLFLGFRGPEYVLYADELERIKSQPNYTVHIAYSRTNKPMYVQHLLQKHVEEVRAVLDSGGVLCVCGGKPMGAQVKAIVQHFMGCEIEDLKAKGQYIEELW</sequence>
<evidence type="ECO:0000256" key="1">
    <source>
        <dbReference type="ARBA" id="ARBA00001917"/>
    </source>
</evidence>
<protein>
    <recommendedName>
        <fullName evidence="8">NADPH--hemoprotein reductase</fullName>
        <ecNumber evidence="8">1.6.2.4</ecNumber>
    </recommendedName>
</protein>
<proteinExistence type="predicted"/>
<dbReference type="InterPro" id="IPR039261">
    <property type="entry name" value="FNR_nucleotide-bd"/>
</dbReference>
<evidence type="ECO:0000256" key="7">
    <source>
        <dbReference type="ARBA" id="ARBA00023002"/>
    </source>
</evidence>
<feature type="chain" id="PRO_5043585050" description="NADPH--hemoprotein reductase" evidence="10">
    <location>
        <begin position="18"/>
        <end position="666"/>
    </location>
</feature>
<dbReference type="EMBL" id="BPLF01000003">
    <property type="protein sequence ID" value="GIX64097.1"/>
    <property type="molecule type" value="Genomic_DNA"/>
</dbReference>
<feature type="domain" description="FAD-binding FR-type" evidence="12">
    <location>
        <begin position="258"/>
        <end position="533"/>
    </location>
</feature>
<dbReference type="Proteomes" id="UP001497744">
    <property type="component" value="Unassembled WGS sequence"/>
</dbReference>
<dbReference type="GO" id="GO:0010181">
    <property type="term" value="F:FMN binding"/>
    <property type="evidence" value="ECO:0007669"/>
    <property type="project" value="InterPro"/>
</dbReference>
<evidence type="ECO:0000259" key="12">
    <source>
        <dbReference type="PROSITE" id="PS51384"/>
    </source>
</evidence>
<dbReference type="SUPFAM" id="SSF52218">
    <property type="entry name" value="Flavoproteins"/>
    <property type="match status" value="1"/>
</dbReference>
<organism evidence="13 14">
    <name type="scientific">Babesia caballi</name>
    <dbReference type="NCBI Taxonomy" id="5871"/>
    <lineage>
        <taxon>Eukaryota</taxon>
        <taxon>Sar</taxon>
        <taxon>Alveolata</taxon>
        <taxon>Apicomplexa</taxon>
        <taxon>Aconoidasida</taxon>
        <taxon>Piroplasmida</taxon>
        <taxon>Babesiidae</taxon>
        <taxon>Babesia</taxon>
    </lineage>
</organism>
<dbReference type="InterPro" id="IPR001433">
    <property type="entry name" value="OxRdtase_FAD/NAD-bd"/>
</dbReference>
<name>A0AAV4LWC1_BABCB</name>
<keyword evidence="4" id="KW-0288">FMN</keyword>
<reference evidence="13 14" key="1">
    <citation type="submission" date="2021-06" db="EMBL/GenBank/DDBJ databases">
        <title>Genome sequence of Babesia caballi.</title>
        <authorList>
            <person name="Yamagishi J."/>
            <person name="Kidaka T."/>
            <person name="Ochi A."/>
        </authorList>
    </citation>
    <scope>NUCLEOTIDE SEQUENCE [LARGE SCALE GENOMIC DNA]</scope>
    <source>
        <strain evidence="13">USDA-D6B2</strain>
    </source>
</reference>
<evidence type="ECO:0000256" key="8">
    <source>
        <dbReference type="ARBA" id="ARBA00023797"/>
    </source>
</evidence>
<evidence type="ECO:0000256" key="4">
    <source>
        <dbReference type="ARBA" id="ARBA00022643"/>
    </source>
</evidence>
<evidence type="ECO:0000313" key="13">
    <source>
        <dbReference type="EMBL" id="GIX64097.1"/>
    </source>
</evidence>
<dbReference type="PRINTS" id="PR00369">
    <property type="entry name" value="FLAVODOXIN"/>
</dbReference>
<dbReference type="InterPro" id="IPR023173">
    <property type="entry name" value="NADPH_Cyt_P450_Rdtase_alpha"/>
</dbReference>
<gene>
    <name evidence="13" type="ORF">BcabD6B2_35320</name>
</gene>
<dbReference type="InterPro" id="IPR017927">
    <property type="entry name" value="FAD-bd_FR_type"/>
</dbReference>
<dbReference type="PANTHER" id="PTHR19384">
    <property type="entry name" value="NITRIC OXIDE SYNTHASE-RELATED"/>
    <property type="match status" value="1"/>
</dbReference>
<feature type="domain" description="Flavodoxin-like" evidence="11">
    <location>
        <begin position="68"/>
        <end position="209"/>
    </location>
</feature>
<keyword evidence="10" id="KW-0732">Signal</keyword>
<dbReference type="Pfam" id="PF00667">
    <property type="entry name" value="FAD_binding_1"/>
    <property type="match status" value="1"/>
</dbReference>
<dbReference type="GO" id="GO:0005829">
    <property type="term" value="C:cytosol"/>
    <property type="evidence" value="ECO:0007669"/>
    <property type="project" value="TreeGrafter"/>
</dbReference>
<dbReference type="PROSITE" id="PS50902">
    <property type="entry name" value="FLAVODOXIN_LIKE"/>
    <property type="match status" value="1"/>
</dbReference>
<dbReference type="SUPFAM" id="SSF63380">
    <property type="entry name" value="Riboflavin synthase domain-like"/>
    <property type="match status" value="1"/>
</dbReference>
<evidence type="ECO:0000259" key="11">
    <source>
        <dbReference type="PROSITE" id="PS50902"/>
    </source>
</evidence>
<dbReference type="RefSeq" id="XP_067716166.1">
    <property type="nucleotide sequence ID" value="XM_067860065.1"/>
</dbReference>
<keyword evidence="14" id="KW-1185">Reference proteome</keyword>
<dbReference type="InterPro" id="IPR008254">
    <property type="entry name" value="Flavodoxin/NO_synth"/>
</dbReference>
<evidence type="ECO:0000313" key="14">
    <source>
        <dbReference type="Proteomes" id="UP001497744"/>
    </source>
</evidence>
<dbReference type="GeneID" id="94195578"/>
<dbReference type="Gene3D" id="3.40.50.360">
    <property type="match status" value="1"/>
</dbReference>